<accession>A0A150T8A2</accession>
<sequence>MSLNIWVTSPEPCAGVAKDFLGRSPPGRICVKLCVPARRFLGPEAPVLVLGELIQACQKRLCETCALRDGQLQGFGFQLGKVRGGLYRAARRLPRRAPPSARSCRDDGDGRR</sequence>
<evidence type="ECO:0000256" key="1">
    <source>
        <dbReference type="SAM" id="MobiDB-lite"/>
    </source>
</evidence>
<dbReference type="EMBL" id="JEMC01000945">
    <property type="protein sequence ID" value="KYG00904.1"/>
    <property type="molecule type" value="Genomic_DNA"/>
</dbReference>
<dbReference type="AlphaFoldDB" id="A0A150T8A2"/>
<name>A0A150T8A2_SORCE</name>
<protein>
    <submittedName>
        <fullName evidence="2">Uncharacterized protein</fullName>
    </submittedName>
</protein>
<feature type="compositionally biased region" description="Basic and acidic residues" evidence="1">
    <location>
        <begin position="103"/>
        <end position="112"/>
    </location>
</feature>
<organism evidence="2 3">
    <name type="scientific">Sorangium cellulosum</name>
    <name type="common">Polyangium cellulosum</name>
    <dbReference type="NCBI Taxonomy" id="56"/>
    <lineage>
        <taxon>Bacteria</taxon>
        <taxon>Pseudomonadati</taxon>
        <taxon>Myxococcota</taxon>
        <taxon>Polyangia</taxon>
        <taxon>Polyangiales</taxon>
        <taxon>Polyangiaceae</taxon>
        <taxon>Sorangium</taxon>
    </lineage>
</organism>
<feature type="region of interest" description="Disordered" evidence="1">
    <location>
        <begin position="93"/>
        <end position="112"/>
    </location>
</feature>
<gene>
    <name evidence="2" type="ORF">BE18_36520</name>
</gene>
<comment type="caution">
    <text evidence="2">The sequence shown here is derived from an EMBL/GenBank/DDBJ whole genome shotgun (WGS) entry which is preliminary data.</text>
</comment>
<evidence type="ECO:0000313" key="3">
    <source>
        <dbReference type="Proteomes" id="UP000075515"/>
    </source>
</evidence>
<evidence type="ECO:0000313" key="2">
    <source>
        <dbReference type="EMBL" id="KYG00904.1"/>
    </source>
</evidence>
<reference evidence="2 3" key="1">
    <citation type="submission" date="2014-02" db="EMBL/GenBank/DDBJ databases">
        <title>The small core and large imbalanced accessory genome model reveals a collaborative survival strategy of Sorangium cellulosum strains in nature.</title>
        <authorList>
            <person name="Han K."/>
            <person name="Peng R."/>
            <person name="Blom J."/>
            <person name="Li Y.-Z."/>
        </authorList>
    </citation>
    <scope>NUCLEOTIDE SEQUENCE [LARGE SCALE GENOMIC DNA]</scope>
    <source>
        <strain evidence="2 3">So0149</strain>
    </source>
</reference>
<dbReference type="Proteomes" id="UP000075515">
    <property type="component" value="Unassembled WGS sequence"/>
</dbReference>
<proteinExistence type="predicted"/>